<proteinExistence type="predicted"/>
<protein>
    <submittedName>
        <fullName evidence="1">Uncharacterized protein</fullName>
    </submittedName>
</protein>
<dbReference type="OrthoDB" id="9803878at2"/>
<dbReference type="Proteomes" id="UP000315914">
    <property type="component" value="Unassembled WGS sequence"/>
</dbReference>
<keyword evidence="2" id="KW-1185">Reference proteome</keyword>
<gene>
    <name evidence="1" type="ORF">FBZ95_1087</name>
</gene>
<organism evidence="1 2">
    <name type="scientific">Bradyrhizobium sacchari</name>
    <dbReference type="NCBI Taxonomy" id="1399419"/>
    <lineage>
        <taxon>Bacteria</taxon>
        <taxon>Pseudomonadati</taxon>
        <taxon>Pseudomonadota</taxon>
        <taxon>Alphaproteobacteria</taxon>
        <taxon>Hyphomicrobiales</taxon>
        <taxon>Nitrobacteraceae</taxon>
        <taxon>Bradyrhizobium</taxon>
    </lineage>
</organism>
<dbReference type="EMBL" id="VITW01000008">
    <property type="protein sequence ID" value="TWB70009.1"/>
    <property type="molecule type" value="Genomic_DNA"/>
</dbReference>
<reference evidence="1 2" key="1">
    <citation type="submission" date="2019-06" db="EMBL/GenBank/DDBJ databases">
        <title>Genomic Encyclopedia of Type Strains, Phase IV (KMG-V): Genome sequencing to study the core and pangenomes of soil and plant-associated prokaryotes.</title>
        <authorList>
            <person name="Whitman W."/>
        </authorList>
    </citation>
    <scope>NUCLEOTIDE SEQUENCE [LARGE SCALE GENOMIC DNA]</scope>
    <source>
        <strain evidence="1 2">BR 10556</strain>
    </source>
</reference>
<dbReference type="AlphaFoldDB" id="A0A560I6F5"/>
<name>A0A560I6F5_9BRAD</name>
<evidence type="ECO:0000313" key="1">
    <source>
        <dbReference type="EMBL" id="TWB70009.1"/>
    </source>
</evidence>
<accession>A0A560I6F5</accession>
<dbReference type="RefSeq" id="WP_161495458.1">
    <property type="nucleotide sequence ID" value="NZ_LWIG01000045.1"/>
</dbReference>
<comment type="caution">
    <text evidence="1">The sequence shown here is derived from an EMBL/GenBank/DDBJ whole genome shotgun (WGS) entry which is preliminary data.</text>
</comment>
<evidence type="ECO:0000313" key="2">
    <source>
        <dbReference type="Proteomes" id="UP000315914"/>
    </source>
</evidence>
<sequence>MKDTRLQTRGPLFAEDKISIALQGLRGEDSSLLLVIEVIRKAVAAVQKGWSK</sequence>